<dbReference type="Proteomes" id="UP000789342">
    <property type="component" value="Unassembled WGS sequence"/>
</dbReference>
<gene>
    <name evidence="1" type="ORF">AMORRO_LOCUS13377</name>
</gene>
<reference evidence="1" key="1">
    <citation type="submission" date="2021-06" db="EMBL/GenBank/DDBJ databases">
        <authorList>
            <person name="Kallberg Y."/>
            <person name="Tangrot J."/>
            <person name="Rosling A."/>
        </authorList>
    </citation>
    <scope>NUCLEOTIDE SEQUENCE</scope>
    <source>
        <strain evidence="1">CL551</strain>
    </source>
</reference>
<feature type="non-terminal residue" evidence="1">
    <location>
        <position position="1"/>
    </location>
</feature>
<protein>
    <submittedName>
        <fullName evidence="1">14899_t:CDS:1</fullName>
    </submittedName>
</protein>
<sequence>GAPKKVNKNEFQQLVKIVKDNRQSIAEEIINKFVTLIKKQISVRSVCHYLKELGYKELQV</sequence>
<keyword evidence="2" id="KW-1185">Reference proteome</keyword>
<proteinExistence type="predicted"/>
<feature type="non-terminal residue" evidence="1">
    <location>
        <position position="60"/>
    </location>
</feature>
<name>A0A9N9NCP8_9GLOM</name>
<accession>A0A9N9NCP8</accession>
<dbReference type="EMBL" id="CAJVPV010022700">
    <property type="protein sequence ID" value="CAG8721620.1"/>
    <property type="molecule type" value="Genomic_DNA"/>
</dbReference>
<evidence type="ECO:0000313" key="2">
    <source>
        <dbReference type="Proteomes" id="UP000789342"/>
    </source>
</evidence>
<organism evidence="1 2">
    <name type="scientific">Acaulospora morrowiae</name>
    <dbReference type="NCBI Taxonomy" id="94023"/>
    <lineage>
        <taxon>Eukaryota</taxon>
        <taxon>Fungi</taxon>
        <taxon>Fungi incertae sedis</taxon>
        <taxon>Mucoromycota</taxon>
        <taxon>Glomeromycotina</taxon>
        <taxon>Glomeromycetes</taxon>
        <taxon>Diversisporales</taxon>
        <taxon>Acaulosporaceae</taxon>
        <taxon>Acaulospora</taxon>
    </lineage>
</organism>
<comment type="caution">
    <text evidence="1">The sequence shown here is derived from an EMBL/GenBank/DDBJ whole genome shotgun (WGS) entry which is preliminary data.</text>
</comment>
<dbReference type="AlphaFoldDB" id="A0A9N9NCP8"/>
<evidence type="ECO:0000313" key="1">
    <source>
        <dbReference type="EMBL" id="CAG8721620.1"/>
    </source>
</evidence>